<dbReference type="InterPro" id="IPR001789">
    <property type="entry name" value="Sig_transdc_resp-reg_receiver"/>
</dbReference>
<dbReference type="PANTHER" id="PTHR44591">
    <property type="entry name" value="STRESS RESPONSE REGULATOR PROTEIN 1"/>
    <property type="match status" value="1"/>
</dbReference>
<evidence type="ECO:0000256" key="2">
    <source>
        <dbReference type="PROSITE-ProRule" id="PRU00169"/>
    </source>
</evidence>
<dbReference type="PANTHER" id="PTHR44591:SF3">
    <property type="entry name" value="RESPONSE REGULATORY DOMAIN-CONTAINING PROTEIN"/>
    <property type="match status" value="1"/>
</dbReference>
<feature type="domain" description="Response regulatory" evidence="3">
    <location>
        <begin position="8"/>
        <end position="125"/>
    </location>
</feature>
<dbReference type="Proteomes" id="UP000176689">
    <property type="component" value="Unassembled WGS sequence"/>
</dbReference>
<dbReference type="InterPro" id="IPR050595">
    <property type="entry name" value="Bact_response_regulator"/>
</dbReference>
<dbReference type="AlphaFoldDB" id="A0A1F6E824"/>
<dbReference type="PROSITE" id="PS50110">
    <property type="entry name" value="RESPONSE_REGULATORY"/>
    <property type="match status" value="1"/>
</dbReference>
<proteinExistence type="predicted"/>
<comment type="caution">
    <text evidence="4">The sequence shown here is derived from an EMBL/GenBank/DDBJ whole genome shotgun (WGS) entry which is preliminary data.</text>
</comment>
<accession>A0A1F6E824</accession>
<organism evidence="4 5">
    <name type="scientific">Candidatus Kaiserbacteria bacterium RIFCSPHIGHO2_12_FULL_53_13</name>
    <dbReference type="NCBI Taxonomy" id="1798502"/>
    <lineage>
        <taxon>Bacteria</taxon>
        <taxon>Candidatus Kaiseribacteriota</taxon>
    </lineage>
</organism>
<keyword evidence="1 2" id="KW-0597">Phosphoprotein</keyword>
<dbReference type="InterPro" id="IPR011006">
    <property type="entry name" value="CheY-like_superfamily"/>
</dbReference>
<feature type="modified residue" description="4-aspartylphosphate" evidence="2">
    <location>
        <position position="58"/>
    </location>
</feature>
<dbReference type="Pfam" id="PF00072">
    <property type="entry name" value="Response_reg"/>
    <property type="match status" value="1"/>
</dbReference>
<evidence type="ECO:0000313" key="5">
    <source>
        <dbReference type="Proteomes" id="UP000176689"/>
    </source>
</evidence>
<dbReference type="EMBL" id="MFLP01000028">
    <property type="protein sequence ID" value="OGG69808.1"/>
    <property type="molecule type" value="Genomic_DNA"/>
</dbReference>
<dbReference type="SMART" id="SM00448">
    <property type="entry name" value="REC"/>
    <property type="match status" value="1"/>
</dbReference>
<evidence type="ECO:0000259" key="3">
    <source>
        <dbReference type="PROSITE" id="PS50110"/>
    </source>
</evidence>
<dbReference type="Gene3D" id="3.40.50.2300">
    <property type="match status" value="1"/>
</dbReference>
<reference evidence="4 5" key="1">
    <citation type="journal article" date="2016" name="Nat. Commun.">
        <title>Thousands of microbial genomes shed light on interconnected biogeochemical processes in an aquifer system.</title>
        <authorList>
            <person name="Anantharaman K."/>
            <person name="Brown C.T."/>
            <person name="Hug L.A."/>
            <person name="Sharon I."/>
            <person name="Castelle C.J."/>
            <person name="Probst A.J."/>
            <person name="Thomas B.C."/>
            <person name="Singh A."/>
            <person name="Wilkins M.J."/>
            <person name="Karaoz U."/>
            <person name="Brodie E.L."/>
            <person name="Williams K.H."/>
            <person name="Hubbard S.S."/>
            <person name="Banfield J.F."/>
        </authorList>
    </citation>
    <scope>NUCLEOTIDE SEQUENCE [LARGE SCALE GENOMIC DNA]</scope>
</reference>
<dbReference type="SUPFAM" id="SSF52172">
    <property type="entry name" value="CheY-like"/>
    <property type="match status" value="1"/>
</dbReference>
<dbReference type="GO" id="GO:0000160">
    <property type="term" value="P:phosphorelay signal transduction system"/>
    <property type="evidence" value="ECO:0007669"/>
    <property type="project" value="InterPro"/>
</dbReference>
<gene>
    <name evidence="4" type="ORF">A3F27_00735</name>
</gene>
<sequence length="132" mass="14645">MIETTKRNILLVDDDKFLVDMYSMKFTGQGYSVQACLSANDALQVLRGGFMPDAIVFDLVMPEHDGFFFLDALRKEKLGAGALRIALTNESDDTMKAKAVELGADRLIVKASMIPSEVVYIVGDEITRRHKA</sequence>
<evidence type="ECO:0000256" key="1">
    <source>
        <dbReference type="ARBA" id="ARBA00022553"/>
    </source>
</evidence>
<name>A0A1F6E824_9BACT</name>
<dbReference type="CDD" id="cd00156">
    <property type="entry name" value="REC"/>
    <property type="match status" value="1"/>
</dbReference>
<protein>
    <recommendedName>
        <fullName evidence="3">Response regulatory domain-containing protein</fullName>
    </recommendedName>
</protein>
<evidence type="ECO:0000313" key="4">
    <source>
        <dbReference type="EMBL" id="OGG69808.1"/>
    </source>
</evidence>